<gene>
    <name evidence="2" type="ORF">VN97_g12187</name>
</gene>
<dbReference type="EMBL" id="LACB01000827">
    <property type="protein sequence ID" value="KAJ9481303.1"/>
    <property type="molecule type" value="Genomic_DNA"/>
</dbReference>
<dbReference type="AlphaFoldDB" id="A0AAI9X2P7"/>
<reference evidence="2" key="2">
    <citation type="journal article" date="2016" name="Fungal Biol.">
        <title>Ochratoxin A production by Penicillium thymicola.</title>
        <authorList>
            <person name="Nguyen H.D.T."/>
            <person name="McMullin D.R."/>
            <person name="Ponomareva E."/>
            <person name="Riley R."/>
            <person name="Pomraning K.R."/>
            <person name="Baker S.E."/>
            <person name="Seifert K.A."/>
        </authorList>
    </citation>
    <scope>NUCLEOTIDE SEQUENCE</scope>
    <source>
        <strain evidence="2">DAOM 180753</strain>
    </source>
</reference>
<organism evidence="2 3">
    <name type="scientific">Penicillium thymicola</name>
    <dbReference type="NCBI Taxonomy" id="293382"/>
    <lineage>
        <taxon>Eukaryota</taxon>
        <taxon>Fungi</taxon>
        <taxon>Dikarya</taxon>
        <taxon>Ascomycota</taxon>
        <taxon>Pezizomycotina</taxon>
        <taxon>Eurotiomycetes</taxon>
        <taxon>Eurotiomycetidae</taxon>
        <taxon>Eurotiales</taxon>
        <taxon>Aspergillaceae</taxon>
        <taxon>Penicillium</taxon>
    </lineage>
</organism>
<reference evidence="2" key="1">
    <citation type="submission" date="2015-06" db="EMBL/GenBank/DDBJ databases">
        <authorList>
            <person name="Nguyen H."/>
        </authorList>
    </citation>
    <scope>NUCLEOTIDE SEQUENCE</scope>
    <source>
        <strain evidence="2">DAOM 180753</strain>
    </source>
</reference>
<feature type="region of interest" description="Disordered" evidence="1">
    <location>
        <begin position="407"/>
        <end position="497"/>
    </location>
</feature>
<keyword evidence="3" id="KW-1185">Reference proteome</keyword>
<feature type="compositionally biased region" description="Polar residues" evidence="1">
    <location>
        <begin position="452"/>
        <end position="480"/>
    </location>
</feature>
<feature type="region of interest" description="Disordered" evidence="1">
    <location>
        <begin position="115"/>
        <end position="158"/>
    </location>
</feature>
<evidence type="ECO:0000313" key="3">
    <source>
        <dbReference type="Proteomes" id="UP001227192"/>
    </source>
</evidence>
<feature type="region of interest" description="Disordered" evidence="1">
    <location>
        <begin position="1"/>
        <end position="59"/>
    </location>
</feature>
<accession>A0AAI9X2P7</accession>
<evidence type="ECO:0000313" key="2">
    <source>
        <dbReference type="EMBL" id="KAJ9481303.1"/>
    </source>
</evidence>
<feature type="compositionally biased region" description="Basic and acidic residues" evidence="1">
    <location>
        <begin position="408"/>
        <end position="426"/>
    </location>
</feature>
<feature type="compositionally biased region" description="Acidic residues" evidence="1">
    <location>
        <begin position="124"/>
        <end position="145"/>
    </location>
</feature>
<comment type="caution">
    <text evidence="2">The sequence shown here is derived from an EMBL/GenBank/DDBJ whole genome shotgun (WGS) entry which is preliminary data.</text>
</comment>
<feature type="compositionally biased region" description="Basic and acidic residues" evidence="1">
    <location>
        <begin position="9"/>
        <end position="21"/>
    </location>
</feature>
<proteinExistence type="predicted"/>
<evidence type="ECO:0000256" key="1">
    <source>
        <dbReference type="SAM" id="MobiDB-lite"/>
    </source>
</evidence>
<name>A0AAI9X2P7_PENTH</name>
<feature type="compositionally biased region" description="Low complexity" evidence="1">
    <location>
        <begin position="435"/>
        <end position="445"/>
    </location>
</feature>
<dbReference type="Proteomes" id="UP001227192">
    <property type="component" value="Unassembled WGS sequence"/>
</dbReference>
<sequence length="548" mass="61949">MAPNVPKVDTNRAKDKRKENAVSKSASRRAAMERKSQLNKRKIAQSQSQDSQRKQLKDLQKKINATKALLSEEEDEEKQGELEVSLKELLSSYEQIERDLTAIEADIMDIDTNLKRIDQGGPMDVDDTEDENSGDGPDNENESNENSDRDQQNEVADQPETEVKFICHDDLANQQRSNESHPLPDIVVNSNELFVGQIERPSATQGASQQDHERPKDYKDYTFIDLTLDDDDGPSERLFENGTVTLKKNAGSGVDYLNSYGPLNCAMTIWSSNAAPNEVEGCTYIKGDPHNKAMFEDATGKLLYKGMIRNIKKVAWQPRREGSAGPAASAPLWISRTNYKKLSSSAKKESLRTDRRIYVVALVQVKNYRNWAGKLLDNKWTGEKRVGLAQSPTPFPETLETENILLRGKGDQDQNKKSDNYQDQRTQDPSTELENSQSQNTWSQSNEREHSQAQNSETESIQDQGNAASPTDSPQFSNENPVAHEKKSERSPQQTFNRKKFLDDILGMIDDFKNLPMETQMEMRALALAQYDLYKRKMEEGGAKEETV</sequence>
<protein>
    <submittedName>
        <fullName evidence="2">Uncharacterized protein</fullName>
    </submittedName>
</protein>